<evidence type="ECO:0000313" key="1">
    <source>
        <dbReference type="EMBL" id="AYN20067.1"/>
    </source>
</evidence>
<dbReference type="Proteomes" id="UP000268070">
    <property type="component" value="Chromosome"/>
</dbReference>
<organism evidence="1 2">
    <name type="scientific">Alcaligenes aquatilis</name>
    <dbReference type="NCBI Taxonomy" id="323284"/>
    <lineage>
        <taxon>Bacteria</taxon>
        <taxon>Pseudomonadati</taxon>
        <taxon>Pseudomonadota</taxon>
        <taxon>Betaproteobacteria</taxon>
        <taxon>Burkholderiales</taxon>
        <taxon>Alcaligenaceae</taxon>
        <taxon>Alcaligenes</taxon>
    </lineage>
</organism>
<sequence length="276" mass="31579">MRTFLIARTKNNELLYGHSIVWELSGLDYVIDTWKKCQLGEISIYFKDLQDGAEVNAALKEGIFNLAPELDICISLDLPESETFFIEKSYDEENFNPLSGLCSFATVYFRELSADSGDLADVPRRYKEAFEKIKDDFHIDILAKPHLLGSFTVFRPTRIEEEFKGFQSDTAAGYRIRLLDYFQLYEGAKVCLTAVAGHDTHTTELTLDDDLHVIDCGFVPDRHVTTIELNGQIIYRSSFSLVKHINFTAHVVEEKQVRIGDKVIVQKRSSEDRFDV</sequence>
<dbReference type="KEGG" id="aaqu:D3M96_05680"/>
<dbReference type="AlphaFoldDB" id="A0A3G2HSN9"/>
<dbReference type="RefSeq" id="WP_121738316.1">
    <property type="nucleotide sequence ID" value="NZ_CP032153.1"/>
</dbReference>
<evidence type="ECO:0000313" key="2">
    <source>
        <dbReference type="Proteomes" id="UP000268070"/>
    </source>
</evidence>
<accession>A0A3G2HSN9</accession>
<proteinExistence type="predicted"/>
<gene>
    <name evidence="1" type="ORF">D3M96_05680</name>
</gene>
<name>A0A3G2HSN9_9BURK</name>
<reference evidence="1 2" key="1">
    <citation type="submission" date="2018-09" db="EMBL/GenBank/DDBJ databases">
        <title>Complete genome sequence of the hydrocarbonoclastic bacterium Alcaligenes aquatilis QD168, isolated from a crude-oil polluted marine sediment of Central Chile.</title>
        <authorList>
            <person name="Duran R.E."/>
            <person name="Barra B."/>
            <person name="Salva-Serra F."/>
            <person name="Mendez V."/>
            <person name="Moore E.R.B."/>
            <person name="Seeger M."/>
        </authorList>
    </citation>
    <scope>NUCLEOTIDE SEQUENCE [LARGE SCALE GENOMIC DNA]</scope>
    <source>
        <strain evidence="1 2">QD168</strain>
    </source>
</reference>
<protein>
    <submittedName>
        <fullName evidence="1">Uncharacterized protein</fullName>
    </submittedName>
</protein>
<dbReference type="EMBL" id="CP032153">
    <property type="protein sequence ID" value="AYN20067.1"/>
    <property type="molecule type" value="Genomic_DNA"/>
</dbReference>